<evidence type="ECO:0000313" key="2">
    <source>
        <dbReference type="EMBL" id="QHU20425.1"/>
    </source>
</evidence>
<dbReference type="Gene3D" id="3.90.550.10">
    <property type="entry name" value="Spore Coat Polysaccharide Biosynthesis Protein SpsA, Chain A"/>
    <property type="match status" value="1"/>
</dbReference>
<name>A0A6C0KQY4_9ZZZZ</name>
<evidence type="ECO:0000259" key="1">
    <source>
        <dbReference type="Pfam" id="PF00535"/>
    </source>
</evidence>
<dbReference type="AlphaFoldDB" id="A0A6C0KQY4"/>
<dbReference type="InterPro" id="IPR001173">
    <property type="entry name" value="Glyco_trans_2-like"/>
</dbReference>
<dbReference type="CDD" id="cd00761">
    <property type="entry name" value="Glyco_tranf_GTA_type"/>
    <property type="match status" value="1"/>
</dbReference>
<sequence>MSEEPELVPKTIGVAICCYKGHIPHLEALFDSIRTQMKQPDQVVVSCSSSYTNDIPYNVHDYPFPLLIITTDQKKNAAENRNIAASHLTTDIISFFDADDIMHPQRLMFIYDCFLRHDIKIMLHNTTADSTPFELYPTYYCLRNVLARCPWGSTRLLFNLPGALIQNAHVSVSRDVLDQIKFPEHPYFQAKEDTVFCTAVIITFPTQTMYCHNILSRYLRSGTMNVF</sequence>
<dbReference type="EMBL" id="MN740968">
    <property type="protein sequence ID" value="QHU20425.1"/>
    <property type="molecule type" value="Genomic_DNA"/>
</dbReference>
<protein>
    <recommendedName>
        <fullName evidence="1">Glycosyltransferase 2-like domain-containing protein</fullName>
    </recommendedName>
</protein>
<dbReference type="InterPro" id="IPR029044">
    <property type="entry name" value="Nucleotide-diphossugar_trans"/>
</dbReference>
<dbReference type="Pfam" id="PF00535">
    <property type="entry name" value="Glycos_transf_2"/>
    <property type="match status" value="1"/>
</dbReference>
<accession>A0A6C0KQY4</accession>
<reference evidence="2" key="1">
    <citation type="journal article" date="2020" name="Nature">
        <title>Giant virus diversity and host interactions through global metagenomics.</title>
        <authorList>
            <person name="Schulz F."/>
            <person name="Roux S."/>
            <person name="Paez-Espino D."/>
            <person name="Jungbluth S."/>
            <person name="Walsh D.A."/>
            <person name="Denef V.J."/>
            <person name="McMahon K.D."/>
            <person name="Konstantinidis K.T."/>
            <person name="Eloe-Fadrosh E.A."/>
            <person name="Kyrpides N.C."/>
            <person name="Woyke T."/>
        </authorList>
    </citation>
    <scope>NUCLEOTIDE SEQUENCE</scope>
    <source>
        <strain evidence="2">GVMAG-S-3300013093-109</strain>
    </source>
</reference>
<proteinExistence type="predicted"/>
<organism evidence="2">
    <name type="scientific">viral metagenome</name>
    <dbReference type="NCBI Taxonomy" id="1070528"/>
    <lineage>
        <taxon>unclassified sequences</taxon>
        <taxon>metagenomes</taxon>
        <taxon>organismal metagenomes</taxon>
    </lineage>
</organism>
<dbReference type="SUPFAM" id="SSF53448">
    <property type="entry name" value="Nucleotide-diphospho-sugar transferases"/>
    <property type="match status" value="1"/>
</dbReference>
<feature type="domain" description="Glycosyltransferase 2-like" evidence="1">
    <location>
        <begin position="14"/>
        <end position="122"/>
    </location>
</feature>